<dbReference type="Proteomes" id="UP000177870">
    <property type="component" value="Chromosome"/>
</dbReference>
<protein>
    <submittedName>
        <fullName evidence="1">Uncharacterized protein</fullName>
    </submittedName>
</protein>
<dbReference type="OrthoDB" id="9866979at2"/>
<accession>A0A1D8TTV3</accession>
<evidence type="ECO:0000313" key="2">
    <source>
        <dbReference type="Proteomes" id="UP000177870"/>
    </source>
</evidence>
<dbReference type="KEGG" id="mpro:BJP34_17405"/>
<gene>
    <name evidence="1" type="ORF">BJP34_17405</name>
</gene>
<reference evidence="2" key="1">
    <citation type="submission" date="2016-10" db="EMBL/GenBank/DDBJ databases">
        <title>Comparative genomics uncovers the prolific and rare metabolic potential of the cyanobacterial genus Moorea.</title>
        <authorList>
            <person name="Leao T."/>
            <person name="Castelao G."/>
            <person name="Korobeynikov A."/>
            <person name="Monroe E.A."/>
            <person name="Podell S."/>
            <person name="Glukhov E."/>
            <person name="Allen E."/>
            <person name="Gerwick W.H."/>
            <person name="Gerwick L."/>
        </authorList>
    </citation>
    <scope>NUCLEOTIDE SEQUENCE [LARGE SCALE GENOMIC DNA]</scope>
    <source>
        <strain evidence="2">PAL-8-15-08-1</strain>
    </source>
</reference>
<dbReference type="AlphaFoldDB" id="A0A1D8TTV3"/>
<evidence type="ECO:0000313" key="1">
    <source>
        <dbReference type="EMBL" id="AOX00983.1"/>
    </source>
</evidence>
<dbReference type="RefSeq" id="WP_070393434.1">
    <property type="nucleotide sequence ID" value="NZ_CP017599.1"/>
</dbReference>
<proteinExistence type="predicted"/>
<name>A0A1D8TTV3_9CYAN</name>
<sequence length="81" mass="8912">MRIYTPIALLTVLTIWFGVNLPMIAHGSNSPLNYSNDCPSVVKQTGQIFSYGRKENHKFVSSPVIPTTLIAHRGSGRLSLV</sequence>
<organism evidence="1 2">
    <name type="scientific">Moorena producens PAL-8-15-08-1</name>
    <dbReference type="NCBI Taxonomy" id="1458985"/>
    <lineage>
        <taxon>Bacteria</taxon>
        <taxon>Bacillati</taxon>
        <taxon>Cyanobacteriota</taxon>
        <taxon>Cyanophyceae</taxon>
        <taxon>Coleofasciculales</taxon>
        <taxon>Coleofasciculaceae</taxon>
        <taxon>Moorena</taxon>
    </lineage>
</organism>
<dbReference type="EMBL" id="CP017599">
    <property type="protein sequence ID" value="AOX00983.1"/>
    <property type="molecule type" value="Genomic_DNA"/>
</dbReference>